<reference evidence="5 6" key="1">
    <citation type="submission" date="2024-02" db="EMBL/GenBank/DDBJ databases">
        <authorList>
            <person name="Daric V."/>
            <person name="Darras S."/>
        </authorList>
    </citation>
    <scope>NUCLEOTIDE SEQUENCE [LARGE SCALE GENOMIC DNA]</scope>
</reference>
<accession>A0ABP0G7L3</accession>
<dbReference type="Pfam" id="PF15739">
    <property type="entry name" value="TSNAXIP1_N"/>
    <property type="match status" value="1"/>
</dbReference>
<dbReference type="PANTHER" id="PTHR34916">
    <property type="entry name" value="GI:13385330"/>
    <property type="match status" value="1"/>
</dbReference>
<feature type="coiled-coil region" evidence="2">
    <location>
        <begin position="475"/>
        <end position="509"/>
    </location>
</feature>
<dbReference type="EMBL" id="CAWYQH010000106">
    <property type="protein sequence ID" value="CAK8687817.1"/>
    <property type="molecule type" value="Genomic_DNA"/>
</dbReference>
<evidence type="ECO:0000256" key="1">
    <source>
        <dbReference type="ARBA" id="ARBA00023054"/>
    </source>
</evidence>
<keyword evidence="1 2" id="KW-0175">Coiled coil</keyword>
<evidence type="ECO:0000256" key="3">
    <source>
        <dbReference type="SAM" id="MobiDB-lite"/>
    </source>
</evidence>
<protein>
    <recommendedName>
        <fullName evidence="4">Translin-associated factor X-interacting protein 1 N-terminal domain-containing protein</fullName>
    </recommendedName>
</protein>
<evidence type="ECO:0000313" key="5">
    <source>
        <dbReference type="EMBL" id="CAK8687817.1"/>
    </source>
</evidence>
<feature type="coiled-coil region" evidence="2">
    <location>
        <begin position="372"/>
        <end position="412"/>
    </location>
</feature>
<dbReference type="PANTHER" id="PTHR34916:SF1">
    <property type="entry name" value="GI:13385330"/>
    <property type="match status" value="1"/>
</dbReference>
<proteinExistence type="predicted"/>
<organism evidence="5 6">
    <name type="scientific">Clavelina lepadiformis</name>
    <name type="common">Light-bulb sea squirt</name>
    <name type="synonym">Ascidia lepadiformis</name>
    <dbReference type="NCBI Taxonomy" id="159417"/>
    <lineage>
        <taxon>Eukaryota</taxon>
        <taxon>Metazoa</taxon>
        <taxon>Chordata</taxon>
        <taxon>Tunicata</taxon>
        <taxon>Ascidiacea</taxon>
        <taxon>Aplousobranchia</taxon>
        <taxon>Clavelinidae</taxon>
        <taxon>Clavelina</taxon>
    </lineage>
</organism>
<name>A0ABP0G7L3_CLALP</name>
<evidence type="ECO:0000259" key="4">
    <source>
        <dbReference type="Pfam" id="PF15739"/>
    </source>
</evidence>
<dbReference type="Proteomes" id="UP001642483">
    <property type="component" value="Unassembled WGS sequence"/>
</dbReference>
<keyword evidence="6" id="KW-1185">Reference proteome</keyword>
<feature type="domain" description="Translin-associated factor X-interacting protein 1 N-terminal" evidence="4">
    <location>
        <begin position="277"/>
        <end position="390"/>
    </location>
</feature>
<sequence length="541" mass="62184">MKAAKLEFKKDPGDIHSLLESTLEAHRKDIYDYAAGHLNSNKLAKPPATNKQPNTAGTSNFWASSVIKERKPRQKSLYDEDKINEMSNALFDFSFGTTAFISNLKSDQRSSLSSESSRAGTPLALPTLSLSELQLQRKLLSQLAIVESARFASSKSSLSITSPKPPSSPSESKKNFLQRKTHASNVYVEELKLPELMLPSVNSLVGIPPSLQQDEKYGTSRRVHERRKFVTTHHAGVTRKDQFQKMLDFDRTILKKHETLEHNLRDGHKAVEHLEHKLVQRLLDLQLKELPLGPSFERLQLYSEIWSDLTIDSSILGSLLGEIKEEYDSYLTFLLDSMKSSNRVELASCLKEAEDVSNDEKLRIAEEVCNEVDTLETLCKEALLRNSKLQEEITADKERIEEERKLQKLEDEENIRRMMPLRRVRLKTASFSTIPLCLTTEKRLKYLRAEILRKLDEVNEEKFKLKNCYVPKPTHRNLQHAVKDLEIELQKLQRQNDFLEQNQQDFSVELADSLRRCRVDDEAMRVIWKIVEGQDNEPAKS</sequence>
<evidence type="ECO:0000256" key="2">
    <source>
        <dbReference type="SAM" id="Coils"/>
    </source>
</evidence>
<evidence type="ECO:0000313" key="6">
    <source>
        <dbReference type="Proteomes" id="UP001642483"/>
    </source>
</evidence>
<gene>
    <name evidence="5" type="ORF">CVLEPA_LOCUS19874</name>
</gene>
<comment type="caution">
    <text evidence="5">The sequence shown here is derived from an EMBL/GenBank/DDBJ whole genome shotgun (WGS) entry which is preliminary data.</text>
</comment>
<feature type="region of interest" description="Disordered" evidence="3">
    <location>
        <begin position="156"/>
        <end position="179"/>
    </location>
</feature>
<dbReference type="InterPro" id="IPR032755">
    <property type="entry name" value="TSNAXIP1_N"/>
</dbReference>